<evidence type="ECO:0000256" key="5">
    <source>
        <dbReference type="ARBA" id="ARBA00023002"/>
    </source>
</evidence>
<dbReference type="Gene3D" id="3.40.605.10">
    <property type="entry name" value="Aldehyde Dehydrogenase, Chain A, domain 1"/>
    <property type="match status" value="1"/>
</dbReference>
<dbReference type="EMBL" id="HG966617">
    <property type="protein sequence ID" value="CDO59445.1"/>
    <property type="molecule type" value="Genomic_DNA"/>
</dbReference>
<evidence type="ECO:0000256" key="6">
    <source>
        <dbReference type="ARBA" id="ARBA00049024"/>
    </source>
</evidence>
<dbReference type="KEGG" id="pect:BN1012_Phect1231"/>
<comment type="similarity">
    <text evidence="7">Belongs to the gamma-glutamyl phosphate reductase family.</text>
</comment>
<dbReference type="EC" id="1.2.1.41" evidence="7"/>
<dbReference type="GO" id="GO:0004350">
    <property type="term" value="F:glutamate-5-semialdehyde dehydrogenase activity"/>
    <property type="evidence" value="ECO:0007669"/>
    <property type="project" value="UniProtKB-UniRule"/>
</dbReference>
<protein>
    <recommendedName>
        <fullName evidence="7">Gamma-glutamyl phosphate reductase</fullName>
        <shortName evidence="7">GPR</shortName>
        <ecNumber evidence="7">1.2.1.41</ecNumber>
    </recommendedName>
    <alternativeName>
        <fullName evidence="7">Glutamate-5-semialdehyde dehydrogenase</fullName>
    </alternativeName>
    <alternativeName>
        <fullName evidence="7">Glutamyl-gamma-semialdehyde dehydrogenase</fullName>
        <shortName evidence="7">GSA dehydrogenase</shortName>
    </alternativeName>
</protein>
<dbReference type="PIRSF" id="PIRSF000151">
    <property type="entry name" value="GPR"/>
    <property type="match status" value="1"/>
</dbReference>
<keyword evidence="3 7" id="KW-0641">Proline biosynthesis</keyword>
<dbReference type="UniPathway" id="UPA00098">
    <property type="reaction ID" value="UER00360"/>
</dbReference>
<dbReference type="AlphaFoldDB" id="X5MLF4"/>
<dbReference type="HAMAP" id="MF_00412">
    <property type="entry name" value="ProA"/>
    <property type="match status" value="1"/>
</dbReference>
<keyword evidence="10" id="KW-1185">Reference proteome</keyword>
<dbReference type="Pfam" id="PF00171">
    <property type="entry name" value="Aldedh"/>
    <property type="match status" value="1"/>
</dbReference>
<evidence type="ECO:0000256" key="2">
    <source>
        <dbReference type="ARBA" id="ARBA00022605"/>
    </source>
</evidence>
<dbReference type="NCBIfam" id="TIGR00407">
    <property type="entry name" value="proA"/>
    <property type="match status" value="1"/>
</dbReference>
<keyword evidence="2 7" id="KW-0028">Amino-acid biosynthesis</keyword>
<evidence type="ECO:0000256" key="4">
    <source>
        <dbReference type="ARBA" id="ARBA00022857"/>
    </source>
</evidence>
<dbReference type="FunFam" id="3.40.309.10:FF:000006">
    <property type="entry name" value="Gamma-glutamyl phosphate reductase"/>
    <property type="match status" value="1"/>
</dbReference>
<dbReference type="STRING" id="1458461.BN1012_Phect1231"/>
<name>X5MLF4_9HYPH</name>
<dbReference type="Proteomes" id="UP000032160">
    <property type="component" value="Chromosome I"/>
</dbReference>
<feature type="domain" description="Aldehyde dehydrogenase" evidence="8">
    <location>
        <begin position="19"/>
        <end position="317"/>
    </location>
</feature>
<dbReference type="InterPro" id="IPR000965">
    <property type="entry name" value="GPR_dom"/>
</dbReference>
<evidence type="ECO:0000313" key="9">
    <source>
        <dbReference type="EMBL" id="CDO59445.1"/>
    </source>
</evidence>
<comment type="function">
    <text evidence="7">Catalyzes the NADPH-dependent reduction of L-glutamate 5-phosphate into L-glutamate 5-semialdehyde and phosphate. The product spontaneously undergoes cyclization to form 1-pyrroline-5-carboxylate.</text>
</comment>
<organism evidence="9 10">
    <name type="scientific">Candidatus Phaeomarinibacter ectocarpi</name>
    <dbReference type="NCBI Taxonomy" id="1458461"/>
    <lineage>
        <taxon>Bacteria</taxon>
        <taxon>Pseudomonadati</taxon>
        <taxon>Pseudomonadota</taxon>
        <taxon>Alphaproteobacteria</taxon>
        <taxon>Hyphomicrobiales</taxon>
        <taxon>Parvibaculaceae</taxon>
        <taxon>Candidatus Phaeomarinibacter</taxon>
    </lineage>
</organism>
<dbReference type="GO" id="GO:0050661">
    <property type="term" value="F:NADP binding"/>
    <property type="evidence" value="ECO:0007669"/>
    <property type="project" value="InterPro"/>
</dbReference>
<dbReference type="PANTHER" id="PTHR11063">
    <property type="entry name" value="GLUTAMATE SEMIALDEHYDE DEHYDROGENASE"/>
    <property type="match status" value="1"/>
</dbReference>
<dbReference type="SUPFAM" id="SSF53720">
    <property type="entry name" value="ALDH-like"/>
    <property type="match status" value="1"/>
</dbReference>
<keyword evidence="5 7" id="KW-0560">Oxidoreductase</keyword>
<evidence type="ECO:0000256" key="7">
    <source>
        <dbReference type="HAMAP-Rule" id="MF_00412"/>
    </source>
</evidence>
<dbReference type="InterPro" id="IPR012134">
    <property type="entry name" value="Glu-5-SA_DH"/>
</dbReference>
<evidence type="ECO:0000313" key="10">
    <source>
        <dbReference type="Proteomes" id="UP000032160"/>
    </source>
</evidence>
<dbReference type="InterPro" id="IPR016163">
    <property type="entry name" value="Ald_DH_C"/>
</dbReference>
<evidence type="ECO:0000259" key="8">
    <source>
        <dbReference type="Pfam" id="PF00171"/>
    </source>
</evidence>
<dbReference type="CDD" id="cd07079">
    <property type="entry name" value="ALDH_F18-19_ProA-GPR"/>
    <property type="match status" value="1"/>
</dbReference>
<comment type="catalytic activity">
    <reaction evidence="6 7">
        <text>L-glutamate 5-semialdehyde + phosphate + NADP(+) = L-glutamyl 5-phosphate + NADPH + H(+)</text>
        <dbReference type="Rhea" id="RHEA:19541"/>
        <dbReference type="ChEBI" id="CHEBI:15378"/>
        <dbReference type="ChEBI" id="CHEBI:43474"/>
        <dbReference type="ChEBI" id="CHEBI:57783"/>
        <dbReference type="ChEBI" id="CHEBI:58066"/>
        <dbReference type="ChEBI" id="CHEBI:58274"/>
        <dbReference type="ChEBI" id="CHEBI:58349"/>
        <dbReference type="EC" id="1.2.1.41"/>
    </reaction>
</comment>
<gene>
    <name evidence="7" type="primary">proA</name>
    <name evidence="9" type="ORF">BN1012_Phect1231</name>
</gene>
<keyword evidence="7" id="KW-0963">Cytoplasm</keyword>
<dbReference type="NCBIfam" id="NF001221">
    <property type="entry name" value="PRK00197.1"/>
    <property type="match status" value="1"/>
</dbReference>
<dbReference type="HOGENOM" id="CLU_030231_0_0_5"/>
<dbReference type="InterPro" id="IPR016161">
    <property type="entry name" value="Ald_DH/histidinol_DH"/>
</dbReference>
<dbReference type="GO" id="GO:0005737">
    <property type="term" value="C:cytoplasm"/>
    <property type="evidence" value="ECO:0007669"/>
    <property type="project" value="UniProtKB-SubCell"/>
</dbReference>
<dbReference type="GO" id="GO:0055129">
    <property type="term" value="P:L-proline biosynthetic process"/>
    <property type="evidence" value="ECO:0007669"/>
    <property type="project" value="UniProtKB-UniRule"/>
</dbReference>
<dbReference type="PATRIC" id="fig|1458461.3.peg.1230"/>
<comment type="subcellular location">
    <subcellularLocation>
        <location evidence="7">Cytoplasm</location>
    </subcellularLocation>
</comment>
<dbReference type="PROSITE" id="PS01223">
    <property type="entry name" value="PROA"/>
    <property type="match status" value="1"/>
</dbReference>
<evidence type="ECO:0000256" key="1">
    <source>
        <dbReference type="ARBA" id="ARBA00004985"/>
    </source>
</evidence>
<dbReference type="RefSeq" id="WP_244442906.1">
    <property type="nucleotide sequence ID" value="NZ_HG966617.1"/>
</dbReference>
<dbReference type="Gene3D" id="3.40.309.10">
    <property type="entry name" value="Aldehyde Dehydrogenase, Chain A, domain 2"/>
    <property type="match status" value="1"/>
</dbReference>
<comment type="pathway">
    <text evidence="1 7">Amino-acid biosynthesis; L-proline biosynthesis; L-glutamate 5-semialdehyde from L-glutamate: step 2/2.</text>
</comment>
<dbReference type="InterPro" id="IPR015590">
    <property type="entry name" value="Aldehyde_DH_dom"/>
</dbReference>
<dbReference type="InterPro" id="IPR020593">
    <property type="entry name" value="G-glutamylP_reductase_CS"/>
</dbReference>
<reference evidence="9 10" key="1">
    <citation type="journal article" date="2014" name="Front. Genet.">
        <title>Genome and metabolic network of "Candidatus Phaeomarinobacter ectocarpi" Ec32, a new candidate genus of Alphaproteobacteria frequently associated with brown algae.</title>
        <authorList>
            <person name="Dittami S.M."/>
            <person name="Barbeyron T."/>
            <person name="Boyen C."/>
            <person name="Cambefort J."/>
            <person name="Collet G."/>
            <person name="Delage L."/>
            <person name="Gobet A."/>
            <person name="Groisillier A."/>
            <person name="Leblanc C."/>
            <person name="Michel G."/>
            <person name="Scornet D."/>
            <person name="Siegel A."/>
            <person name="Tapia J.E."/>
            <person name="Tonon T."/>
        </authorList>
    </citation>
    <scope>NUCLEOTIDE SEQUENCE [LARGE SCALE GENOMIC DNA]</scope>
    <source>
        <strain evidence="9 10">Ec32</strain>
    </source>
</reference>
<dbReference type="PANTHER" id="PTHR11063:SF8">
    <property type="entry name" value="DELTA-1-PYRROLINE-5-CARBOXYLATE SYNTHASE"/>
    <property type="match status" value="1"/>
</dbReference>
<sequence>MSVVEKLHTADPDVVATMRDIGAHARDAAKVLRSAPRKQKDAALLAAAMTIRADVDLILAANEKDMEAAQARGLTGAMLDRLKLDDDRIEAIAKGLEAIVELEDPVGTTITEWDMPSGLHIERRRVPLGVIGIIYESRPNVTADAGALCLKSGNAVILRGGSESFHSSRAIHTILEHGLDAAQLPSKAIQLVPTTDRAAVGEMLKGLDGSIDLLVPRGGRSLTERVTNDARVPVLGHLDGLCHVYVDKDADIEMAQKIAINAKLRRTGICGSAETLLVDEAVADTHLPAVVKALQDAGCEIRGDEKSQALVPGISAATVEDWSTEYLDAIIAVAVVPGVKGALAHIAEYGSQHTECIVTDNQETADKFLTDCDSAILLHNASTQYADGGEFGMGAEIGIATGKLHARGPVGLEQLTSFKYVVRGSGQTRP</sequence>
<proteinExistence type="inferred from homology"/>
<dbReference type="InterPro" id="IPR016162">
    <property type="entry name" value="Ald_DH_N"/>
</dbReference>
<keyword evidence="4 7" id="KW-0521">NADP</keyword>
<accession>X5MLF4</accession>
<evidence type="ECO:0000256" key="3">
    <source>
        <dbReference type="ARBA" id="ARBA00022650"/>
    </source>
</evidence>